<reference evidence="1" key="1">
    <citation type="journal article" date="2015" name="Nature">
        <title>Complex archaea that bridge the gap between prokaryotes and eukaryotes.</title>
        <authorList>
            <person name="Spang A."/>
            <person name="Saw J.H."/>
            <person name="Jorgensen S.L."/>
            <person name="Zaremba-Niedzwiedzka K."/>
            <person name="Martijn J."/>
            <person name="Lind A.E."/>
            <person name="van Eijk R."/>
            <person name="Schleper C."/>
            <person name="Guy L."/>
            <person name="Ettema T.J."/>
        </authorList>
    </citation>
    <scope>NUCLEOTIDE SEQUENCE</scope>
</reference>
<sequence>MKVNINTLIKQIDKDEAIQAGDQCKLCGRVTDGEDLTLRKVSIRSLLNSSVTKPEEKLERYTLAQMIQAAPPTMDLDNDQIKMIKDDVAAAYNILIYGRVCDILDPTKMDKLRQKATPVAPTTGE</sequence>
<organism evidence="1">
    <name type="scientific">marine sediment metagenome</name>
    <dbReference type="NCBI Taxonomy" id="412755"/>
    <lineage>
        <taxon>unclassified sequences</taxon>
        <taxon>metagenomes</taxon>
        <taxon>ecological metagenomes</taxon>
    </lineage>
</organism>
<accession>A0A0F9JFI0</accession>
<comment type="caution">
    <text evidence="1">The sequence shown here is derived from an EMBL/GenBank/DDBJ whole genome shotgun (WGS) entry which is preliminary data.</text>
</comment>
<dbReference type="EMBL" id="LAZR01011560">
    <property type="protein sequence ID" value="KKM61061.1"/>
    <property type="molecule type" value="Genomic_DNA"/>
</dbReference>
<protein>
    <submittedName>
        <fullName evidence="1">Uncharacterized protein</fullName>
    </submittedName>
</protein>
<name>A0A0F9JFI0_9ZZZZ</name>
<proteinExistence type="predicted"/>
<evidence type="ECO:0000313" key="1">
    <source>
        <dbReference type="EMBL" id="KKM61061.1"/>
    </source>
</evidence>
<gene>
    <name evidence="1" type="ORF">LCGC14_1535560</name>
</gene>
<dbReference type="AlphaFoldDB" id="A0A0F9JFI0"/>